<dbReference type="AlphaFoldDB" id="A0A1W2ADZ3"/>
<protein>
    <submittedName>
        <fullName evidence="3">Asp23 family, cell envelope-related function</fullName>
    </submittedName>
</protein>
<feature type="transmembrane region" description="Helical" evidence="2">
    <location>
        <begin position="43"/>
        <end position="65"/>
    </location>
</feature>
<keyword evidence="4" id="KW-1185">Reference proteome</keyword>
<sequence length="179" mass="19796">MGIIDRIILSIYTFLLAFLSFAVILLSLRLIPLEWAGTSLAHVYGQWEASLVGAVFFLVSIRLLLAGLRSRKAKDTIVHHNDMGDVHISLDAVENLVEKVVRHMRGVRGIKVNVALAAQGITVRIKAIVSPESHVPTVAGEIQKRVHEYIKNTVGIELADVQVIVESISNDFKAKQRVE</sequence>
<evidence type="ECO:0000313" key="3">
    <source>
        <dbReference type="EMBL" id="SMC58833.1"/>
    </source>
</evidence>
<dbReference type="Proteomes" id="UP000192738">
    <property type="component" value="Unassembled WGS sequence"/>
</dbReference>
<dbReference type="NCBIfam" id="NF033218">
    <property type="entry name" value="anchor_AmaP"/>
    <property type="match status" value="1"/>
</dbReference>
<feature type="transmembrane region" description="Helical" evidence="2">
    <location>
        <begin position="7"/>
        <end position="31"/>
    </location>
</feature>
<dbReference type="InterPro" id="IPR005531">
    <property type="entry name" value="Asp23"/>
</dbReference>
<reference evidence="3 4" key="1">
    <citation type="submission" date="2017-04" db="EMBL/GenBank/DDBJ databases">
        <authorList>
            <person name="Afonso C.L."/>
            <person name="Miller P.J."/>
            <person name="Scott M.A."/>
            <person name="Spackman E."/>
            <person name="Goraichik I."/>
            <person name="Dimitrov K.M."/>
            <person name="Suarez D.L."/>
            <person name="Swayne D.E."/>
        </authorList>
    </citation>
    <scope>NUCLEOTIDE SEQUENCE [LARGE SCALE GENOMIC DNA]</scope>
    <source>
        <strain evidence="3 4">DSM 5090</strain>
    </source>
</reference>
<keyword evidence="2" id="KW-0472">Membrane</keyword>
<evidence type="ECO:0000256" key="1">
    <source>
        <dbReference type="ARBA" id="ARBA00005721"/>
    </source>
</evidence>
<dbReference type="RefSeq" id="WP_084575144.1">
    <property type="nucleotide sequence ID" value="NZ_CP155572.1"/>
</dbReference>
<name>A0A1W2ADZ3_9FIRM</name>
<proteinExistence type="inferred from homology"/>
<dbReference type="EMBL" id="FWXI01000005">
    <property type="protein sequence ID" value="SMC58833.1"/>
    <property type="molecule type" value="Genomic_DNA"/>
</dbReference>
<comment type="similarity">
    <text evidence="1">Belongs to the asp23 family.</text>
</comment>
<evidence type="ECO:0000313" key="4">
    <source>
        <dbReference type="Proteomes" id="UP000192738"/>
    </source>
</evidence>
<organism evidence="3 4">
    <name type="scientific">Sporomusa malonica</name>
    <dbReference type="NCBI Taxonomy" id="112901"/>
    <lineage>
        <taxon>Bacteria</taxon>
        <taxon>Bacillati</taxon>
        <taxon>Bacillota</taxon>
        <taxon>Negativicutes</taxon>
        <taxon>Selenomonadales</taxon>
        <taxon>Sporomusaceae</taxon>
        <taxon>Sporomusa</taxon>
    </lineage>
</organism>
<keyword evidence="2" id="KW-1133">Transmembrane helix</keyword>
<dbReference type="Pfam" id="PF03780">
    <property type="entry name" value="Asp23"/>
    <property type="match status" value="1"/>
</dbReference>
<evidence type="ECO:0000256" key="2">
    <source>
        <dbReference type="SAM" id="Phobius"/>
    </source>
</evidence>
<dbReference type="OrthoDB" id="1679795at2"/>
<accession>A0A1W2ADZ3</accession>
<keyword evidence="2" id="KW-0812">Transmembrane</keyword>
<dbReference type="STRING" id="112901.SAMN04488500_105230"/>
<gene>
    <name evidence="3" type="ORF">SAMN04488500_105230</name>
</gene>